<dbReference type="PROSITE" id="PS51257">
    <property type="entry name" value="PROKAR_LIPOPROTEIN"/>
    <property type="match status" value="1"/>
</dbReference>
<gene>
    <name evidence="3" type="ORF">O6P32_05285</name>
</gene>
<dbReference type="InterPro" id="IPR050627">
    <property type="entry name" value="Nitroreductase/BluB"/>
</dbReference>
<dbReference type="Gene3D" id="3.40.109.10">
    <property type="entry name" value="NADH Oxidase"/>
    <property type="match status" value="1"/>
</dbReference>
<dbReference type="InterPro" id="IPR029479">
    <property type="entry name" value="Nitroreductase"/>
</dbReference>
<evidence type="ECO:0000313" key="4">
    <source>
        <dbReference type="Proteomes" id="UP001141933"/>
    </source>
</evidence>
<dbReference type="CDD" id="cd02150">
    <property type="entry name" value="nitroreductase"/>
    <property type="match status" value="1"/>
</dbReference>
<dbReference type="Pfam" id="PF00881">
    <property type="entry name" value="Nitroreductase"/>
    <property type="match status" value="1"/>
</dbReference>
<dbReference type="Proteomes" id="UP001141933">
    <property type="component" value="Unassembled WGS sequence"/>
</dbReference>
<evidence type="ECO:0000259" key="2">
    <source>
        <dbReference type="Pfam" id="PF00881"/>
    </source>
</evidence>
<dbReference type="PANTHER" id="PTHR23026:SF123">
    <property type="entry name" value="NAD(P)H NITROREDUCTASE RV3131-RELATED"/>
    <property type="match status" value="1"/>
</dbReference>
<dbReference type="RefSeq" id="WP_269877200.1">
    <property type="nucleotide sequence ID" value="NZ_JAPZVM010000003.1"/>
</dbReference>
<dbReference type="InterPro" id="IPR000415">
    <property type="entry name" value="Nitroreductase-like"/>
</dbReference>
<dbReference type="SUPFAM" id="SSF55469">
    <property type="entry name" value="FMN-dependent nitroreductase-like"/>
    <property type="match status" value="1"/>
</dbReference>
<comment type="caution">
    <text evidence="3">The sequence shown here is derived from an EMBL/GenBank/DDBJ whole genome shotgun (WGS) entry which is preliminary data.</text>
</comment>
<reference evidence="3" key="1">
    <citation type="submission" date="2022-12" db="EMBL/GenBank/DDBJ databases">
        <title>Phocaeicola acetigenes sp. nov., isolated feces from a healthy human.</title>
        <authorList>
            <person name="Do H."/>
            <person name="Ha Y.B."/>
            <person name="Kim J.-S."/>
            <person name="Suh M.K."/>
            <person name="Kim H.S."/>
            <person name="Lee J.-S."/>
        </authorList>
    </citation>
    <scope>NUCLEOTIDE SEQUENCE</scope>
    <source>
        <strain evidence="3">KGMB11183</strain>
    </source>
</reference>
<feature type="domain" description="Nitroreductase" evidence="2">
    <location>
        <begin position="95"/>
        <end position="177"/>
    </location>
</feature>
<sequence length="199" mass="22016">MKKNILMFAAAAALCLVVSCQSEQKNQESQPVDALQTIAQRTSVRKYVQGKAVEQEKVDKILRAAMAAPSGMDRRPWEFVVVNDRALLDSLAASLSNAKMLATAPMAIVVAADTTKSEYWYLDCSAAAQNILLSAKALGLGTVWTAAYPYQDRMGIVKKYLQLPEQISPLCVIPVGYPDGSFTPKDKWDETRVHYNKWK</sequence>
<feature type="chain" id="PRO_5045957609" evidence="1">
    <location>
        <begin position="25"/>
        <end position="199"/>
    </location>
</feature>
<accession>A0ABT4PGF2</accession>
<dbReference type="PANTHER" id="PTHR23026">
    <property type="entry name" value="NADPH NITROREDUCTASE"/>
    <property type="match status" value="1"/>
</dbReference>
<proteinExistence type="predicted"/>
<keyword evidence="1" id="KW-0732">Signal</keyword>
<name>A0ABT4PGF2_9BACT</name>
<feature type="signal peptide" evidence="1">
    <location>
        <begin position="1"/>
        <end position="24"/>
    </location>
</feature>
<evidence type="ECO:0000256" key="1">
    <source>
        <dbReference type="SAM" id="SignalP"/>
    </source>
</evidence>
<protein>
    <submittedName>
        <fullName evidence="3">Nitroreductase family protein</fullName>
    </submittedName>
</protein>
<dbReference type="EMBL" id="JAPZVM010000003">
    <property type="protein sequence ID" value="MCZ8372124.1"/>
    <property type="molecule type" value="Genomic_DNA"/>
</dbReference>
<organism evidence="3 4">
    <name type="scientific">Phocaeicola acetigenes</name>
    <dbReference type="NCBI Taxonomy" id="3016083"/>
    <lineage>
        <taxon>Bacteria</taxon>
        <taxon>Pseudomonadati</taxon>
        <taxon>Bacteroidota</taxon>
        <taxon>Bacteroidia</taxon>
        <taxon>Bacteroidales</taxon>
        <taxon>Bacteroidaceae</taxon>
        <taxon>Phocaeicola</taxon>
    </lineage>
</organism>
<evidence type="ECO:0000313" key="3">
    <source>
        <dbReference type="EMBL" id="MCZ8372124.1"/>
    </source>
</evidence>
<keyword evidence="4" id="KW-1185">Reference proteome</keyword>